<organism evidence="3 4">
    <name type="scientific">Dibothriocephalus latus</name>
    <name type="common">Fish tapeworm</name>
    <name type="synonym">Diphyllobothrium latum</name>
    <dbReference type="NCBI Taxonomy" id="60516"/>
    <lineage>
        <taxon>Eukaryota</taxon>
        <taxon>Metazoa</taxon>
        <taxon>Spiralia</taxon>
        <taxon>Lophotrochozoa</taxon>
        <taxon>Platyhelminthes</taxon>
        <taxon>Cestoda</taxon>
        <taxon>Eucestoda</taxon>
        <taxon>Diphyllobothriidea</taxon>
        <taxon>Diphyllobothriidae</taxon>
        <taxon>Dibothriocephalus</taxon>
    </lineage>
</organism>
<dbReference type="PROSITE" id="PS00383">
    <property type="entry name" value="TYR_PHOSPHATASE_1"/>
    <property type="match status" value="1"/>
</dbReference>
<dbReference type="PRINTS" id="PR00700">
    <property type="entry name" value="PRTYPHPHTASE"/>
</dbReference>
<dbReference type="InterPro" id="IPR000387">
    <property type="entry name" value="Tyr_Pase_dom"/>
</dbReference>
<dbReference type="EMBL" id="UYRU01048358">
    <property type="protein sequence ID" value="VDN10055.1"/>
    <property type="molecule type" value="Genomic_DNA"/>
</dbReference>
<gene>
    <name evidence="3" type="ORF">DILT_LOCUS5886</name>
</gene>
<dbReference type="Gene3D" id="3.90.190.10">
    <property type="entry name" value="Protein tyrosine phosphatase superfamily"/>
    <property type="match status" value="1"/>
</dbReference>
<accession>A0A3P7KY27</accession>
<dbReference type="AlphaFoldDB" id="A0A3P7KY27"/>
<keyword evidence="4" id="KW-1185">Reference proteome</keyword>
<dbReference type="PANTHER" id="PTHR19134">
    <property type="entry name" value="RECEPTOR-TYPE TYROSINE-PROTEIN PHOSPHATASE"/>
    <property type="match status" value="1"/>
</dbReference>
<evidence type="ECO:0000259" key="1">
    <source>
        <dbReference type="PROSITE" id="PS50055"/>
    </source>
</evidence>
<dbReference type="CDD" id="cd00047">
    <property type="entry name" value="PTPc"/>
    <property type="match status" value="1"/>
</dbReference>
<evidence type="ECO:0000313" key="3">
    <source>
        <dbReference type="EMBL" id="VDN10055.1"/>
    </source>
</evidence>
<feature type="domain" description="Tyrosine specific protein phosphatases" evidence="2">
    <location>
        <begin position="201"/>
        <end position="318"/>
    </location>
</feature>
<dbReference type="InterPro" id="IPR050348">
    <property type="entry name" value="Protein-Tyr_Phosphatase"/>
</dbReference>
<dbReference type="InterPro" id="IPR029021">
    <property type="entry name" value="Prot-tyrosine_phosphatase-like"/>
</dbReference>
<dbReference type="Proteomes" id="UP000281553">
    <property type="component" value="Unassembled WGS sequence"/>
</dbReference>
<feature type="domain" description="Tyrosine-protein phosphatase" evidence="1">
    <location>
        <begin position="1"/>
        <end position="327"/>
    </location>
</feature>
<dbReference type="InterPro" id="IPR016130">
    <property type="entry name" value="Tyr_Pase_AS"/>
</dbReference>
<reference evidence="3 4" key="1">
    <citation type="submission" date="2018-11" db="EMBL/GenBank/DDBJ databases">
        <authorList>
            <consortium name="Pathogen Informatics"/>
        </authorList>
    </citation>
    <scope>NUCLEOTIDE SEQUENCE [LARGE SCALE GENOMIC DNA]</scope>
</reference>
<protein>
    <recommendedName>
        <fullName evidence="5">Protein-tyrosine-phosphatase</fullName>
    </recommendedName>
</protein>
<dbReference type="PROSITE" id="PS50056">
    <property type="entry name" value="TYR_PHOSPHATASE_2"/>
    <property type="match status" value="1"/>
</dbReference>
<evidence type="ECO:0008006" key="5">
    <source>
        <dbReference type="Google" id="ProtNLM"/>
    </source>
</evidence>
<dbReference type="SMART" id="SM00404">
    <property type="entry name" value="PTPc_motif"/>
    <property type="match status" value="1"/>
</dbReference>
<dbReference type="SUPFAM" id="SSF52799">
    <property type="entry name" value="(Phosphotyrosine protein) phosphatases II"/>
    <property type="match status" value="1"/>
</dbReference>
<name>A0A3P7KY27_DIBLA</name>
<dbReference type="SMART" id="SM00194">
    <property type="entry name" value="PTPc"/>
    <property type="match status" value="1"/>
</dbReference>
<dbReference type="InterPro" id="IPR003595">
    <property type="entry name" value="Tyr_Pase_cat"/>
</dbReference>
<dbReference type="OrthoDB" id="9979034at2759"/>
<dbReference type="InterPro" id="IPR000242">
    <property type="entry name" value="PTP_cat"/>
</dbReference>
<sequence length="341" mass="39420">MQWTTNVATEPCNRPRNKYKNVIPYDFNRVKLHSACTIEDVPEERTSNADSQLLQSLSDYVNASFIPGVCPISCARVAEANNLPQRYIAAQAPVQQTAVLFWQMIWDNNVKLIVMLTRSFENSKEKCYPYWPVSKQVESEEDIVEKTIGHFCIRLQTQENGVSFIRRILVIINQDEEKIAPRRVVQLHMTAWTDFSAPRKDDFYAFLSEYWDSRKKLEDAASPILVHCSAGVGRTGTFIALDQLCQHVRVLHELGQANGKSEQRADEIYENLRDAQDQNAIKLNKMFAHPSDTIKIYETVMWLRSQRRFMVQNESQYIFLFDFIADYIARLSGEGNAYDNI</sequence>
<dbReference type="PANTHER" id="PTHR19134:SF531">
    <property type="entry name" value="TYROSINE-PROTEIN PHOSPHATASE LAR"/>
    <property type="match status" value="1"/>
</dbReference>
<evidence type="ECO:0000259" key="2">
    <source>
        <dbReference type="PROSITE" id="PS50056"/>
    </source>
</evidence>
<dbReference type="GO" id="GO:0004725">
    <property type="term" value="F:protein tyrosine phosphatase activity"/>
    <property type="evidence" value="ECO:0007669"/>
    <property type="project" value="InterPro"/>
</dbReference>
<dbReference type="PROSITE" id="PS50055">
    <property type="entry name" value="TYR_PHOSPHATASE_PTP"/>
    <property type="match status" value="1"/>
</dbReference>
<proteinExistence type="predicted"/>
<dbReference type="Pfam" id="PF00102">
    <property type="entry name" value="Y_phosphatase"/>
    <property type="match status" value="2"/>
</dbReference>
<evidence type="ECO:0000313" key="4">
    <source>
        <dbReference type="Proteomes" id="UP000281553"/>
    </source>
</evidence>